<dbReference type="NCBIfam" id="TIGR00738">
    <property type="entry name" value="rrf2_super"/>
    <property type="match status" value="1"/>
</dbReference>
<comment type="caution">
    <text evidence="2">The sequence shown here is derived from an EMBL/GenBank/DDBJ whole genome shotgun (WGS) entry which is preliminary data.</text>
</comment>
<dbReference type="Pfam" id="PF02082">
    <property type="entry name" value="Rrf2"/>
    <property type="match status" value="1"/>
</dbReference>
<organism evidence="2 3">
    <name type="scientific">Alsobacter ponti</name>
    <dbReference type="NCBI Taxonomy" id="2962936"/>
    <lineage>
        <taxon>Bacteria</taxon>
        <taxon>Pseudomonadati</taxon>
        <taxon>Pseudomonadota</taxon>
        <taxon>Alphaproteobacteria</taxon>
        <taxon>Hyphomicrobiales</taxon>
        <taxon>Alsobacteraceae</taxon>
        <taxon>Alsobacter</taxon>
    </lineage>
</organism>
<dbReference type="SUPFAM" id="SSF46785">
    <property type="entry name" value="Winged helix' DNA-binding domain"/>
    <property type="match status" value="1"/>
</dbReference>
<dbReference type="InterPro" id="IPR036390">
    <property type="entry name" value="WH_DNA-bd_sf"/>
</dbReference>
<dbReference type="PROSITE" id="PS01332">
    <property type="entry name" value="HTH_RRF2_1"/>
    <property type="match status" value="1"/>
</dbReference>
<reference evidence="2 3" key="1">
    <citation type="submission" date="2022-07" db="EMBL/GenBank/DDBJ databases">
        <authorList>
            <person name="Li W.-J."/>
            <person name="Deng Q.-Q."/>
        </authorList>
    </citation>
    <scope>NUCLEOTIDE SEQUENCE [LARGE SCALE GENOMIC DNA]</scope>
    <source>
        <strain evidence="2 3">SYSU M60028</strain>
    </source>
</reference>
<dbReference type="EMBL" id="JANCLU010000014">
    <property type="protein sequence ID" value="MCP8939771.1"/>
    <property type="molecule type" value="Genomic_DNA"/>
</dbReference>
<name>A0ABT1LFP3_9HYPH</name>
<gene>
    <name evidence="2" type="ORF">NK718_14680</name>
</gene>
<evidence type="ECO:0000313" key="2">
    <source>
        <dbReference type="EMBL" id="MCP8939771.1"/>
    </source>
</evidence>
<dbReference type="InterPro" id="IPR036388">
    <property type="entry name" value="WH-like_DNA-bd_sf"/>
</dbReference>
<keyword evidence="3" id="KW-1185">Reference proteome</keyword>
<keyword evidence="1" id="KW-0238">DNA-binding</keyword>
<dbReference type="PROSITE" id="PS51197">
    <property type="entry name" value="HTH_RRF2_2"/>
    <property type="match status" value="1"/>
</dbReference>
<dbReference type="RefSeq" id="WP_254743703.1">
    <property type="nucleotide sequence ID" value="NZ_JANCLU010000014.1"/>
</dbReference>
<proteinExistence type="predicted"/>
<protein>
    <submittedName>
        <fullName evidence="2">Rrf2 family transcriptional regulator</fullName>
    </submittedName>
</protein>
<dbReference type="PANTHER" id="PTHR33221:SF5">
    <property type="entry name" value="HTH-TYPE TRANSCRIPTIONAL REGULATOR ISCR"/>
    <property type="match status" value="1"/>
</dbReference>
<sequence length="149" mass="16053">MISQRARYALKALFRLCQNAGDEPLQIRDIAVADSIPQPFLEQILLELKRAGLVVSRRGKAGGYRIAKPPSEMNLAAVLRVIDGPVAPLPCLSRTAYRRCADCADEGACALRKLFARTYDAMLAELEKATLADLVEAGGDLPDAAVAAE</sequence>
<evidence type="ECO:0000256" key="1">
    <source>
        <dbReference type="ARBA" id="ARBA00023125"/>
    </source>
</evidence>
<dbReference type="PANTHER" id="PTHR33221">
    <property type="entry name" value="WINGED HELIX-TURN-HELIX TRANSCRIPTIONAL REGULATOR, RRF2 FAMILY"/>
    <property type="match status" value="1"/>
</dbReference>
<accession>A0ABT1LFP3</accession>
<evidence type="ECO:0000313" key="3">
    <source>
        <dbReference type="Proteomes" id="UP001205890"/>
    </source>
</evidence>
<dbReference type="InterPro" id="IPR000944">
    <property type="entry name" value="Tscrpt_reg_Rrf2"/>
</dbReference>
<dbReference type="Gene3D" id="1.10.10.10">
    <property type="entry name" value="Winged helix-like DNA-binding domain superfamily/Winged helix DNA-binding domain"/>
    <property type="match status" value="1"/>
</dbReference>
<dbReference type="Proteomes" id="UP001205890">
    <property type="component" value="Unassembled WGS sequence"/>
</dbReference>
<dbReference type="InterPro" id="IPR030489">
    <property type="entry name" value="TR_Rrf2-type_CS"/>
</dbReference>